<dbReference type="FunFam" id="2.60.120.260:FF:000059">
    <property type="entry name" value="Probable allantoicase"/>
    <property type="match status" value="1"/>
</dbReference>
<sequence length="608" mass="67345">MPNEIIMVDRRRNGDHFERENGVKKVKIDHIDTNGHTNGHTNGYTTGRHESVVLPTPTTYQRIGQDDFRNSILGTCVDLANAASGGQIVSFTDEFFAQATNMIQPTPAMHCPGRFTENGAWMDGWETRRHNPTYDWCVVKLGFAGVIRGFDLDTSYFTGNQAPVASVEACRCDEGDPSNDTEWEDILPKIELAPNAHHVFVLADINEEIFTHVRLNIYPDGGIARFRIYGQVRPIWPKDPTEVIDLAFVGNGGRAVEVSDQHYGQGSNLLLPGRGINMGDGWETKRSRVLNHKDWVTIRLGDKGRLREAEIDTAHFKGNFPDYVSLEACLCYEDLPSENTEWVTILDRSKVGPHKQHRFELQSQDRLFSHVRITIFPDGGVKRLRILGTRGIPGAPTSAQPTSAPLTRTHSSLQVISAVALTAADYAPYGQVIESTPPTATTTRANQGTAQKLSNVAQVVNLRLPGSEAESKGRQLAVPNMCIFRCEPAREIPVKFRILERHLYSTQAFVPMGGEGGRAYLVAVALNGSDDMPDMTTFRVFLASQCQGISYNPGVWHHPMIALEETTNFLCLVHESGVAEDDCHEVPFPRDALGREMAVTLPGFRASA</sequence>
<evidence type="ECO:0000313" key="10">
    <source>
        <dbReference type="Proteomes" id="UP000268093"/>
    </source>
</evidence>
<evidence type="ECO:0000256" key="5">
    <source>
        <dbReference type="ARBA" id="ARBA00023239"/>
    </source>
</evidence>
<dbReference type="NCBIfam" id="TIGR02961">
    <property type="entry name" value="allantoicase"/>
    <property type="match status" value="1"/>
</dbReference>
<dbReference type="SUPFAM" id="SSF51182">
    <property type="entry name" value="RmlC-like cupins"/>
    <property type="match status" value="1"/>
</dbReference>
<comment type="subunit">
    <text evidence="2">Homodimer.</text>
</comment>
<evidence type="ECO:0000313" key="9">
    <source>
        <dbReference type="EMBL" id="RUP47994.1"/>
    </source>
</evidence>
<feature type="domain" description="Allantoicase" evidence="8">
    <location>
        <begin position="252"/>
        <end position="390"/>
    </location>
</feature>
<dbReference type="EMBL" id="RBNI01003848">
    <property type="protein sequence ID" value="RUP47994.1"/>
    <property type="molecule type" value="Genomic_DNA"/>
</dbReference>
<reference evidence="9 10" key="1">
    <citation type="journal article" date="2018" name="New Phytol.">
        <title>Phylogenomics of Endogonaceae and evolution of mycorrhizas within Mucoromycota.</title>
        <authorList>
            <person name="Chang Y."/>
            <person name="Desiro A."/>
            <person name="Na H."/>
            <person name="Sandor L."/>
            <person name="Lipzen A."/>
            <person name="Clum A."/>
            <person name="Barry K."/>
            <person name="Grigoriev I.V."/>
            <person name="Martin F.M."/>
            <person name="Stajich J.E."/>
            <person name="Smith M.E."/>
            <person name="Bonito G."/>
            <person name="Spatafora J.W."/>
        </authorList>
    </citation>
    <scope>NUCLEOTIDE SEQUENCE [LARGE SCALE GENOMIC DNA]</scope>
    <source>
        <strain evidence="9 10">GMNB39</strain>
    </source>
</reference>
<keyword evidence="4" id="KW-0378">Hydrolase</keyword>
<dbReference type="SUPFAM" id="SSF49785">
    <property type="entry name" value="Galactose-binding domain-like"/>
    <property type="match status" value="2"/>
</dbReference>
<dbReference type="GO" id="GO:0004848">
    <property type="term" value="F:ureidoglycolate hydrolase activity"/>
    <property type="evidence" value="ECO:0007669"/>
    <property type="project" value="InterPro"/>
</dbReference>
<proteinExistence type="inferred from homology"/>
<dbReference type="HAMAP" id="MF_00813">
    <property type="entry name" value="Allantoicase"/>
    <property type="match status" value="1"/>
</dbReference>
<comment type="similarity">
    <text evidence="1">Belongs to the allantoicase family.</text>
</comment>
<dbReference type="GO" id="GO:0050385">
    <property type="term" value="F:ureidoglycolate lyase activity"/>
    <property type="evidence" value="ECO:0007669"/>
    <property type="project" value="UniProtKB-EC"/>
</dbReference>
<dbReference type="PANTHER" id="PTHR12045">
    <property type="entry name" value="ALLANTOICASE"/>
    <property type="match status" value="1"/>
</dbReference>
<evidence type="ECO:0000256" key="6">
    <source>
        <dbReference type="ARBA" id="ARBA00047684"/>
    </source>
</evidence>
<dbReference type="InterPro" id="IPR015908">
    <property type="entry name" value="Allantoicase_dom"/>
</dbReference>
<keyword evidence="10" id="KW-1185">Reference proteome</keyword>
<dbReference type="InterPro" id="IPR024060">
    <property type="entry name" value="Ureidoglycolate_lyase_dom_sf"/>
</dbReference>
<keyword evidence="3" id="KW-0659">Purine metabolism</keyword>
<feature type="region of interest" description="Disordered" evidence="7">
    <location>
        <begin position="31"/>
        <end position="50"/>
    </location>
</feature>
<dbReference type="InterPro" id="IPR008979">
    <property type="entry name" value="Galactose-bd-like_sf"/>
</dbReference>
<comment type="catalytic activity">
    <reaction evidence="6">
        <text>(S)-ureidoglycolate = urea + glyoxylate</text>
        <dbReference type="Rhea" id="RHEA:11304"/>
        <dbReference type="ChEBI" id="CHEBI:16199"/>
        <dbReference type="ChEBI" id="CHEBI:36655"/>
        <dbReference type="ChEBI" id="CHEBI:57296"/>
        <dbReference type="EC" id="4.3.2.3"/>
    </reaction>
</comment>
<protein>
    <submittedName>
        <fullName evidence="9">Allantoicase</fullName>
    </submittedName>
</protein>
<name>A0A433DAY2_9FUNG</name>
<evidence type="ECO:0000259" key="8">
    <source>
        <dbReference type="Pfam" id="PF03561"/>
    </source>
</evidence>
<evidence type="ECO:0000256" key="1">
    <source>
        <dbReference type="ARBA" id="ARBA00009242"/>
    </source>
</evidence>
<feature type="compositionally biased region" description="Low complexity" evidence="7">
    <location>
        <begin position="34"/>
        <end position="46"/>
    </location>
</feature>
<evidence type="ECO:0000256" key="3">
    <source>
        <dbReference type="ARBA" id="ARBA00022631"/>
    </source>
</evidence>
<dbReference type="InterPro" id="IPR007247">
    <property type="entry name" value="Ureidogly_lyase"/>
</dbReference>
<dbReference type="PANTHER" id="PTHR12045:SF3">
    <property type="entry name" value="INACTIVE ALLANTOICASE-RELATED"/>
    <property type="match status" value="1"/>
</dbReference>
<dbReference type="GO" id="GO:0004037">
    <property type="term" value="F:allantoicase activity"/>
    <property type="evidence" value="ECO:0007669"/>
    <property type="project" value="InterPro"/>
</dbReference>
<dbReference type="InterPro" id="IPR047233">
    <property type="entry name" value="UAH_cupin"/>
</dbReference>
<evidence type="ECO:0000256" key="7">
    <source>
        <dbReference type="SAM" id="MobiDB-lite"/>
    </source>
</evidence>
<evidence type="ECO:0000256" key="2">
    <source>
        <dbReference type="ARBA" id="ARBA00011738"/>
    </source>
</evidence>
<dbReference type="GO" id="GO:0006144">
    <property type="term" value="P:purine nucleobase metabolic process"/>
    <property type="evidence" value="ECO:0007669"/>
    <property type="project" value="UniProtKB-KW"/>
</dbReference>
<dbReference type="Pfam" id="PF03561">
    <property type="entry name" value="Allantoicase"/>
    <property type="match status" value="2"/>
</dbReference>
<dbReference type="Gene3D" id="2.60.120.260">
    <property type="entry name" value="Galactose-binding domain-like"/>
    <property type="match status" value="2"/>
</dbReference>
<dbReference type="Proteomes" id="UP000268093">
    <property type="component" value="Unassembled WGS sequence"/>
</dbReference>
<keyword evidence="5" id="KW-0456">Lyase</keyword>
<comment type="caution">
    <text evidence="9">The sequence shown here is derived from an EMBL/GenBank/DDBJ whole genome shotgun (WGS) entry which is preliminary data.</text>
</comment>
<evidence type="ECO:0000256" key="4">
    <source>
        <dbReference type="ARBA" id="ARBA00022801"/>
    </source>
</evidence>
<dbReference type="AlphaFoldDB" id="A0A433DAY2"/>
<accession>A0A433DAY2</accession>
<dbReference type="Pfam" id="PF04115">
    <property type="entry name" value="Ureidogly_lyase"/>
    <property type="match status" value="1"/>
</dbReference>
<dbReference type="InterPro" id="IPR005164">
    <property type="entry name" value="Allantoicase"/>
</dbReference>
<dbReference type="InterPro" id="IPR011051">
    <property type="entry name" value="RmlC_Cupin_sf"/>
</dbReference>
<dbReference type="OrthoDB" id="10266039at2759"/>
<dbReference type="CDD" id="cd20298">
    <property type="entry name" value="cupin_UAH"/>
    <property type="match status" value="1"/>
</dbReference>
<dbReference type="GO" id="GO:0000256">
    <property type="term" value="P:allantoin catabolic process"/>
    <property type="evidence" value="ECO:0007669"/>
    <property type="project" value="InterPro"/>
</dbReference>
<organism evidence="9 10">
    <name type="scientific">Jimgerdemannia flammicorona</name>
    <dbReference type="NCBI Taxonomy" id="994334"/>
    <lineage>
        <taxon>Eukaryota</taxon>
        <taxon>Fungi</taxon>
        <taxon>Fungi incertae sedis</taxon>
        <taxon>Mucoromycota</taxon>
        <taxon>Mucoromycotina</taxon>
        <taxon>Endogonomycetes</taxon>
        <taxon>Endogonales</taxon>
        <taxon>Endogonaceae</taxon>
        <taxon>Jimgerdemannia</taxon>
    </lineage>
</organism>
<gene>
    <name evidence="9" type="ORF">BC936DRAFT_145089</name>
</gene>
<feature type="domain" description="Allantoicase" evidence="8">
    <location>
        <begin position="85"/>
        <end position="232"/>
    </location>
</feature>
<dbReference type="Gene3D" id="2.60.120.480">
    <property type="entry name" value="Ureidoglycolate hydrolase"/>
    <property type="match status" value="1"/>
</dbReference>